<protein>
    <submittedName>
        <fullName evidence="7">Uncharacterized protein</fullName>
    </submittedName>
</protein>
<evidence type="ECO:0000313" key="1">
    <source>
        <dbReference type="EMBL" id="CAF1138453.1"/>
    </source>
</evidence>
<sequence>MKAKQYQQSSWILKNGMFYFLHYDPLRQRLFGLRGYNLFTLVREEYNLTPLHPMREYTRQNTKKYAYAFHQCSIFDYEENWIVEARTRLENVNINAYYLKMDLNLVGNKTDIVTEFRLLPDIHNLCRMTYDIENKLALVIW</sequence>
<evidence type="ECO:0000313" key="2">
    <source>
        <dbReference type="EMBL" id="CAF1405195.1"/>
    </source>
</evidence>
<comment type="caution">
    <text evidence="7">The sequence shown here is derived from an EMBL/GenBank/DDBJ whole genome shotgun (WGS) entry which is preliminary data.</text>
</comment>
<evidence type="ECO:0000313" key="8">
    <source>
        <dbReference type="Proteomes" id="UP000663842"/>
    </source>
</evidence>
<evidence type="ECO:0000313" key="7">
    <source>
        <dbReference type="EMBL" id="CAF4111204.1"/>
    </source>
</evidence>
<reference evidence="7" key="1">
    <citation type="submission" date="2021-02" db="EMBL/GenBank/DDBJ databases">
        <authorList>
            <person name="Nowell W R."/>
        </authorList>
    </citation>
    <scope>NUCLEOTIDE SEQUENCE</scope>
</reference>
<dbReference type="AlphaFoldDB" id="A0A819VKA0"/>
<dbReference type="EMBL" id="CAJNRF010012267">
    <property type="protein sequence ID" value="CAF2139007.1"/>
    <property type="molecule type" value="Genomic_DNA"/>
</dbReference>
<dbReference type="Proteomes" id="UP000681967">
    <property type="component" value="Unassembled WGS sequence"/>
</dbReference>
<name>A0A819VKA0_9BILA</name>
<dbReference type="EMBL" id="CAJNRG010008438">
    <property type="protein sequence ID" value="CAF2104350.1"/>
    <property type="molecule type" value="Genomic_DNA"/>
</dbReference>
<evidence type="ECO:0000313" key="4">
    <source>
        <dbReference type="EMBL" id="CAF2128921.1"/>
    </source>
</evidence>
<dbReference type="Proteomes" id="UP000663842">
    <property type="component" value="Unassembled WGS sequence"/>
</dbReference>
<dbReference type="EMBL" id="CAJNOV010003322">
    <property type="protein sequence ID" value="CAF1138453.1"/>
    <property type="molecule type" value="Genomic_DNA"/>
</dbReference>
<dbReference type="Proteomes" id="UP000663834">
    <property type="component" value="Unassembled WGS sequence"/>
</dbReference>
<dbReference type="Proteomes" id="UP000663887">
    <property type="component" value="Unassembled WGS sequence"/>
</dbReference>
<dbReference type="EMBL" id="CAJOBH010005231">
    <property type="protein sequence ID" value="CAF4017656.1"/>
    <property type="molecule type" value="Genomic_DNA"/>
</dbReference>
<dbReference type="Proteomes" id="UP000663824">
    <property type="component" value="Unassembled WGS sequence"/>
</dbReference>
<gene>
    <name evidence="6" type="ORF">BYL167_LOCUS14592</name>
    <name evidence="1" type="ORF">CJN711_LOCUS8922</name>
    <name evidence="2" type="ORF">KQP761_LOCUS9905</name>
    <name evidence="4" type="ORF">MBJ925_LOCUS27243</name>
    <name evidence="7" type="ORF">UXM345_LOCUS22839</name>
    <name evidence="5" type="ORF">WKI299_LOCUS27926</name>
    <name evidence="3" type="ORF">XDN619_LOCUS19371</name>
</gene>
<dbReference type="EMBL" id="CAJNRE010014588">
    <property type="protein sequence ID" value="CAF2128921.1"/>
    <property type="molecule type" value="Genomic_DNA"/>
</dbReference>
<evidence type="ECO:0000313" key="6">
    <source>
        <dbReference type="EMBL" id="CAF4017656.1"/>
    </source>
</evidence>
<evidence type="ECO:0000313" key="5">
    <source>
        <dbReference type="EMBL" id="CAF2139007.1"/>
    </source>
</evidence>
<dbReference type="EMBL" id="CAJNOW010004099">
    <property type="protein sequence ID" value="CAF1405195.1"/>
    <property type="molecule type" value="Genomic_DNA"/>
</dbReference>
<accession>A0A819VKA0</accession>
<dbReference type="Proteomes" id="UP000663856">
    <property type="component" value="Unassembled WGS sequence"/>
</dbReference>
<proteinExistence type="predicted"/>
<organism evidence="7 8">
    <name type="scientific">Rotaria magnacalcarata</name>
    <dbReference type="NCBI Taxonomy" id="392030"/>
    <lineage>
        <taxon>Eukaryota</taxon>
        <taxon>Metazoa</taxon>
        <taxon>Spiralia</taxon>
        <taxon>Gnathifera</taxon>
        <taxon>Rotifera</taxon>
        <taxon>Eurotatoria</taxon>
        <taxon>Bdelloidea</taxon>
        <taxon>Philodinida</taxon>
        <taxon>Philodinidae</taxon>
        <taxon>Rotaria</taxon>
    </lineage>
</organism>
<dbReference type="OrthoDB" id="10290572at2759"/>
<dbReference type="Proteomes" id="UP000663855">
    <property type="component" value="Unassembled WGS sequence"/>
</dbReference>
<evidence type="ECO:0000313" key="3">
    <source>
        <dbReference type="EMBL" id="CAF2104350.1"/>
    </source>
</evidence>
<dbReference type="EMBL" id="CAJOBF010003831">
    <property type="protein sequence ID" value="CAF4111204.1"/>
    <property type="molecule type" value="Genomic_DNA"/>
</dbReference>